<evidence type="ECO:0000256" key="1">
    <source>
        <dbReference type="ARBA" id="ARBA00005466"/>
    </source>
</evidence>
<dbReference type="PANTHER" id="PTHR42973:SF13">
    <property type="entry name" value="FAD-BINDING PCMH-TYPE DOMAIN-CONTAINING PROTEIN"/>
    <property type="match status" value="1"/>
</dbReference>
<evidence type="ECO:0000313" key="7">
    <source>
        <dbReference type="EMBL" id="KAL0565080.1"/>
    </source>
</evidence>
<feature type="chain" id="PRO_5047049440" description="FAD-binding PCMH-type domain-containing protein" evidence="5">
    <location>
        <begin position="17"/>
        <end position="491"/>
    </location>
</feature>
<keyword evidence="3" id="KW-0274">FAD</keyword>
<dbReference type="InterPro" id="IPR006094">
    <property type="entry name" value="Oxid_FAD_bind_N"/>
</dbReference>
<evidence type="ECO:0000256" key="3">
    <source>
        <dbReference type="ARBA" id="ARBA00022827"/>
    </source>
</evidence>
<evidence type="ECO:0000256" key="5">
    <source>
        <dbReference type="SAM" id="SignalP"/>
    </source>
</evidence>
<feature type="domain" description="FAD-binding PCMH-type" evidence="6">
    <location>
        <begin position="60"/>
        <end position="231"/>
    </location>
</feature>
<dbReference type="InterPro" id="IPR050416">
    <property type="entry name" value="FAD-linked_Oxidoreductase"/>
</dbReference>
<keyword evidence="2" id="KW-0285">Flavoprotein</keyword>
<organism evidence="7 8">
    <name type="scientific">Marasmius crinis-equi</name>
    <dbReference type="NCBI Taxonomy" id="585013"/>
    <lineage>
        <taxon>Eukaryota</taxon>
        <taxon>Fungi</taxon>
        <taxon>Dikarya</taxon>
        <taxon>Basidiomycota</taxon>
        <taxon>Agaricomycotina</taxon>
        <taxon>Agaricomycetes</taxon>
        <taxon>Agaricomycetidae</taxon>
        <taxon>Agaricales</taxon>
        <taxon>Marasmiineae</taxon>
        <taxon>Marasmiaceae</taxon>
        <taxon>Marasmius</taxon>
    </lineage>
</organism>
<evidence type="ECO:0000256" key="4">
    <source>
        <dbReference type="ARBA" id="ARBA00023002"/>
    </source>
</evidence>
<comment type="caution">
    <text evidence="7">The sequence shown here is derived from an EMBL/GenBank/DDBJ whole genome shotgun (WGS) entry which is preliminary data.</text>
</comment>
<dbReference type="InterPro" id="IPR016166">
    <property type="entry name" value="FAD-bd_PCMH"/>
</dbReference>
<comment type="similarity">
    <text evidence="1">Belongs to the oxygen-dependent FAD-linked oxidoreductase family.</text>
</comment>
<accession>A0ABR3EQB9</accession>
<dbReference type="Proteomes" id="UP001465976">
    <property type="component" value="Unassembled WGS sequence"/>
</dbReference>
<evidence type="ECO:0000259" key="6">
    <source>
        <dbReference type="PROSITE" id="PS51387"/>
    </source>
</evidence>
<reference evidence="7 8" key="1">
    <citation type="submission" date="2024-02" db="EMBL/GenBank/DDBJ databases">
        <title>A draft genome for the cacao thread blight pathogen Marasmius crinis-equi.</title>
        <authorList>
            <person name="Cohen S.P."/>
            <person name="Baruah I.K."/>
            <person name="Amoako-Attah I."/>
            <person name="Bukari Y."/>
            <person name="Meinhardt L.W."/>
            <person name="Bailey B.A."/>
        </authorList>
    </citation>
    <scope>NUCLEOTIDE SEQUENCE [LARGE SCALE GENOMIC DNA]</scope>
    <source>
        <strain evidence="7 8">GH-76</strain>
    </source>
</reference>
<evidence type="ECO:0000256" key="2">
    <source>
        <dbReference type="ARBA" id="ARBA00022630"/>
    </source>
</evidence>
<dbReference type="Gene3D" id="3.30.465.10">
    <property type="match status" value="1"/>
</dbReference>
<dbReference type="SUPFAM" id="SSF56176">
    <property type="entry name" value="FAD-binding/transporter-associated domain-like"/>
    <property type="match status" value="1"/>
</dbReference>
<dbReference type="EMBL" id="JBAHYK010002429">
    <property type="protein sequence ID" value="KAL0565080.1"/>
    <property type="molecule type" value="Genomic_DNA"/>
</dbReference>
<dbReference type="PROSITE" id="PS51387">
    <property type="entry name" value="FAD_PCMH"/>
    <property type="match status" value="1"/>
</dbReference>
<evidence type="ECO:0000313" key="8">
    <source>
        <dbReference type="Proteomes" id="UP001465976"/>
    </source>
</evidence>
<keyword evidence="5" id="KW-0732">Signal</keyword>
<dbReference type="PANTHER" id="PTHR42973">
    <property type="entry name" value="BINDING OXIDOREDUCTASE, PUTATIVE (AFU_ORTHOLOGUE AFUA_1G17690)-RELATED"/>
    <property type="match status" value="1"/>
</dbReference>
<gene>
    <name evidence="7" type="ORF">V5O48_016951</name>
</gene>
<dbReference type="InterPro" id="IPR036318">
    <property type="entry name" value="FAD-bd_PCMH-like_sf"/>
</dbReference>
<protein>
    <recommendedName>
        <fullName evidence="6">FAD-binding PCMH-type domain-containing protein</fullName>
    </recommendedName>
</protein>
<dbReference type="InterPro" id="IPR016169">
    <property type="entry name" value="FAD-bd_PCMH_sub2"/>
</dbReference>
<feature type="signal peptide" evidence="5">
    <location>
        <begin position="1"/>
        <end position="16"/>
    </location>
</feature>
<dbReference type="Pfam" id="PF01565">
    <property type="entry name" value="FAD_binding_4"/>
    <property type="match status" value="1"/>
</dbReference>
<proteinExistence type="inferred from homology"/>
<keyword evidence="4" id="KW-0560">Oxidoreductase</keyword>
<sequence length="491" mass="53535">MRLVFVAGLLVALAQSSDVSNTAEQTCVTLQQTLGPDIVQFRSTKAFQETVNGTWNLANAELLPFCVVFPKNTTVVQSAMKTIFENQVNYAIQSGGHSAMKGWNNVQDGVLIALSEMKEVSYDPEKDTITIQPGVRWGEALSILEPFGVAPVGGRQSDVGTGLILGGGLSFLSPSHGFAADSIKELDVVLADGTLVTATATNPQSDLLRALKGGGNRFGIVTRYELYPVHTGTKDDKQWVGGAIQYPSNSAEVVLKAMAHYVRDVTDPKAGMAPYMHQTRKPLVNPPFSVTLLTLLADTSDIIVTAYLFYNGTELPQNIFGEFLSAPRSSANISRLSYFDIANFLPPGNDTGRGERFGASAVLGDEDMFVNVYRLWSKYVSRFREEYGFMVLAFTPILTPQIQVGRDRGGNAIDPPLVSYAAIQVSEPLPLGVAEPSGDADEAKVQLLAQLGRPDDIPLFLNECDLRQNVYESYGDYEFLKRTYAKYDPSR</sequence>
<name>A0ABR3EQB9_9AGAR</name>
<keyword evidence="8" id="KW-1185">Reference proteome</keyword>